<dbReference type="PANTHER" id="PTHR43441">
    <property type="entry name" value="RIBOSOMAL-PROTEIN-SERINE ACETYLTRANSFERASE"/>
    <property type="match status" value="1"/>
</dbReference>
<gene>
    <name evidence="2" type="ORF">CCM_00673</name>
</gene>
<dbReference type="eggNOG" id="ENOG502SC5M">
    <property type="taxonomic scope" value="Eukaryota"/>
</dbReference>
<sequence>MADPTPPKSKPVLADRYKVPSEQLTDGAVTLRRWHLRDAKALLAAAVPSLPELKIWMPWAANGYTLADAESFLSISTADWDRGAGYNYAVLVDAQVVGSVGLMNPAQGPDGMGIGYWLATSVTGRGLASKAAALLTQTVFDCGAELVQIWHAVTNAKSRAVPERLGYRYLGEHEDLQISERGVMGLWQKDAPTQS</sequence>
<organism evidence="2 3">
    <name type="scientific">Cordyceps militaris (strain CM01)</name>
    <name type="common">Caterpillar fungus</name>
    <dbReference type="NCBI Taxonomy" id="983644"/>
    <lineage>
        <taxon>Eukaryota</taxon>
        <taxon>Fungi</taxon>
        <taxon>Dikarya</taxon>
        <taxon>Ascomycota</taxon>
        <taxon>Pezizomycotina</taxon>
        <taxon>Sordariomycetes</taxon>
        <taxon>Hypocreomycetidae</taxon>
        <taxon>Hypocreales</taxon>
        <taxon>Cordycipitaceae</taxon>
        <taxon>Cordyceps</taxon>
    </lineage>
</organism>
<dbReference type="PANTHER" id="PTHR43441:SF2">
    <property type="entry name" value="FAMILY ACETYLTRANSFERASE, PUTATIVE (AFU_ORTHOLOGUE AFUA_7G00850)-RELATED"/>
    <property type="match status" value="1"/>
</dbReference>
<dbReference type="InterPro" id="IPR000182">
    <property type="entry name" value="GNAT_dom"/>
</dbReference>
<dbReference type="RefSeq" id="XP_006665895.1">
    <property type="nucleotide sequence ID" value="XM_006665832.1"/>
</dbReference>
<protein>
    <submittedName>
        <fullName evidence="2">Acetyltransferase</fullName>
    </submittedName>
</protein>
<dbReference type="PROSITE" id="PS51186">
    <property type="entry name" value="GNAT"/>
    <property type="match status" value="1"/>
</dbReference>
<dbReference type="OrthoDB" id="630895at2759"/>
<dbReference type="InParanoid" id="G3J5F7"/>
<proteinExistence type="predicted"/>
<dbReference type="InterPro" id="IPR016181">
    <property type="entry name" value="Acyl_CoA_acyltransferase"/>
</dbReference>
<dbReference type="EMBL" id="JH126399">
    <property type="protein sequence ID" value="EGX96018.1"/>
    <property type="molecule type" value="Genomic_DNA"/>
</dbReference>
<dbReference type="OMA" id="WMPWAAN"/>
<name>G3J5F7_CORMM</name>
<dbReference type="Proteomes" id="UP000001610">
    <property type="component" value="Unassembled WGS sequence"/>
</dbReference>
<keyword evidence="3" id="KW-1185">Reference proteome</keyword>
<dbReference type="GO" id="GO:0005737">
    <property type="term" value="C:cytoplasm"/>
    <property type="evidence" value="ECO:0007669"/>
    <property type="project" value="TreeGrafter"/>
</dbReference>
<dbReference type="KEGG" id="cmt:CCM_00673"/>
<feature type="domain" description="N-acetyltransferase" evidence="1">
    <location>
        <begin position="29"/>
        <end position="192"/>
    </location>
</feature>
<dbReference type="GO" id="GO:1990189">
    <property type="term" value="F:protein N-terminal-serine acetyltransferase activity"/>
    <property type="evidence" value="ECO:0007669"/>
    <property type="project" value="TreeGrafter"/>
</dbReference>
<dbReference type="GeneID" id="18162707"/>
<dbReference type="Gene3D" id="3.40.630.30">
    <property type="match status" value="1"/>
</dbReference>
<dbReference type="HOGENOM" id="CLU_013985_3_0_1"/>
<dbReference type="InterPro" id="IPR051908">
    <property type="entry name" value="Ribosomal_N-acetyltransferase"/>
</dbReference>
<keyword evidence="2" id="KW-0808">Transferase</keyword>
<accession>G3J5F7</accession>
<reference evidence="2 3" key="1">
    <citation type="journal article" date="2011" name="Genome Biol.">
        <title>Genome sequence of the insect pathogenic fungus Cordyceps militaris, a valued traditional Chinese medicine.</title>
        <authorList>
            <person name="Zheng P."/>
            <person name="Xia Y."/>
            <person name="Xiao G."/>
            <person name="Xiong C."/>
            <person name="Hu X."/>
            <person name="Zhang S."/>
            <person name="Zheng H."/>
            <person name="Huang Y."/>
            <person name="Zhou Y."/>
            <person name="Wang S."/>
            <person name="Zhao G.P."/>
            <person name="Liu X."/>
            <person name="St Leger R.J."/>
            <person name="Wang C."/>
        </authorList>
    </citation>
    <scope>NUCLEOTIDE SEQUENCE [LARGE SCALE GENOMIC DNA]</scope>
    <source>
        <strain evidence="2 3">CM01</strain>
    </source>
</reference>
<dbReference type="AlphaFoldDB" id="G3J5F7"/>
<evidence type="ECO:0000259" key="1">
    <source>
        <dbReference type="PROSITE" id="PS51186"/>
    </source>
</evidence>
<evidence type="ECO:0000313" key="2">
    <source>
        <dbReference type="EMBL" id="EGX96018.1"/>
    </source>
</evidence>
<dbReference type="GO" id="GO:0008999">
    <property type="term" value="F:protein-N-terminal-alanine acetyltransferase activity"/>
    <property type="evidence" value="ECO:0007669"/>
    <property type="project" value="TreeGrafter"/>
</dbReference>
<dbReference type="VEuPathDB" id="FungiDB:CCM_00673"/>
<evidence type="ECO:0000313" key="3">
    <source>
        <dbReference type="Proteomes" id="UP000001610"/>
    </source>
</evidence>
<dbReference type="Pfam" id="PF13302">
    <property type="entry name" value="Acetyltransf_3"/>
    <property type="match status" value="1"/>
</dbReference>
<dbReference type="SUPFAM" id="SSF55729">
    <property type="entry name" value="Acyl-CoA N-acyltransferases (Nat)"/>
    <property type="match status" value="1"/>
</dbReference>